<reference evidence="3 4" key="1">
    <citation type="journal article" date="2019" name="Emerg. Microbes Infect.">
        <title>Comprehensive subspecies identification of 175 nontuberculous mycobacteria species based on 7547 genomic profiles.</title>
        <authorList>
            <person name="Matsumoto Y."/>
            <person name="Kinjo T."/>
            <person name="Motooka D."/>
            <person name="Nabeya D."/>
            <person name="Jung N."/>
            <person name="Uechi K."/>
            <person name="Horii T."/>
            <person name="Iida T."/>
            <person name="Fujita J."/>
            <person name="Nakamura S."/>
        </authorList>
    </citation>
    <scope>NUCLEOTIDE SEQUENCE [LARGE SCALE GENOMIC DNA]</scope>
    <source>
        <strain evidence="3 4">JCM 12404</strain>
    </source>
</reference>
<name>A0A7I7L001_9MYCO</name>
<sequence length="635" mass="61384">MDIVLGVSMAPTAVRMLLVEGENADGVTIEDTTFDIATDDEAATLSAADQVISAILGTREGATEAGHALGSTGVTWTDPVDAAALHSALATRKVENVMLVSAFMAAAALTQMVGSTVGDAHTALLFLEPDTATLAIVDSADGSITDVHKESVSGTDTIAALAGMVAGLEALETRPQSVFIVGSGVDVAAIKPQLETVTLLPVTAAEEPETALAWGAALASASAPLFASSTAALAYAQDPGTGAIDPYAVAPGYLAVPDVPFGTELGEDDLAYSAVPDEEADVHTASMDAMSDEEAEAPTAAAGFPHDELFDGGSERRPLVLLGSMLAVVVVAAALSLEVALALGVRPSVALLPRPLQSLIEPARPAPAPAPAPVSAPVPQAHSIPAPAVVAPPVRAPIPAPAPAPVLAAAPPAPIPAPAPVIVPLPIPASPPIHIAPLHVPSPAPVHVPSPQPPIWLPSPQQPPVSHPHQPPVHLPAPQGPVPVVPEPPMHLPGLPGFEPPGGPPDTVRGPGFGGPPEGGFGGHPGSGGFGGIPGIGGPPAGSPGIGGPPAGGGFGGNPGFGGMPGGGFGGIPGLGGFGGGPGGGIGDGPGGGFGGGHGFGGGGFGGGGFGGGGFGGGGHSGGFGGGGHSGGGHH</sequence>
<feature type="region of interest" description="Disordered" evidence="1">
    <location>
        <begin position="451"/>
        <end position="568"/>
    </location>
</feature>
<dbReference type="PRINTS" id="PR01217">
    <property type="entry name" value="PRICHEXTENSN"/>
</dbReference>
<feature type="domain" description="DUF7159" evidence="2">
    <location>
        <begin position="2"/>
        <end position="231"/>
    </location>
</feature>
<dbReference type="AlphaFoldDB" id="A0A7I7L001"/>
<evidence type="ECO:0000256" key="1">
    <source>
        <dbReference type="SAM" id="MobiDB-lite"/>
    </source>
</evidence>
<dbReference type="InterPro" id="IPR055583">
    <property type="entry name" value="DUF7159"/>
</dbReference>
<dbReference type="Pfam" id="PF23717">
    <property type="entry name" value="DUF7159"/>
    <property type="match status" value="1"/>
</dbReference>
<gene>
    <name evidence="3" type="ORF">MCOO_37050</name>
</gene>
<dbReference type="EMBL" id="AP022569">
    <property type="protein sequence ID" value="BBX47690.1"/>
    <property type="molecule type" value="Genomic_DNA"/>
</dbReference>
<accession>A0A7I7L001</accession>
<feature type="compositionally biased region" description="Pro residues" evidence="1">
    <location>
        <begin position="451"/>
        <end position="491"/>
    </location>
</feature>
<keyword evidence="4" id="KW-1185">Reference proteome</keyword>
<organism evidence="3 4">
    <name type="scientific">Mycobacterium cookii</name>
    <dbReference type="NCBI Taxonomy" id="1775"/>
    <lineage>
        <taxon>Bacteria</taxon>
        <taxon>Bacillati</taxon>
        <taxon>Actinomycetota</taxon>
        <taxon>Actinomycetes</taxon>
        <taxon>Mycobacteriales</taxon>
        <taxon>Mycobacteriaceae</taxon>
        <taxon>Mycobacterium</taxon>
    </lineage>
</organism>
<evidence type="ECO:0000259" key="2">
    <source>
        <dbReference type="Pfam" id="PF23717"/>
    </source>
</evidence>
<dbReference type="KEGG" id="mcoo:MCOO_37050"/>
<evidence type="ECO:0000313" key="3">
    <source>
        <dbReference type="EMBL" id="BBX47690.1"/>
    </source>
</evidence>
<feature type="compositionally biased region" description="Gly residues" evidence="1">
    <location>
        <begin position="511"/>
        <end position="568"/>
    </location>
</feature>
<proteinExistence type="predicted"/>
<protein>
    <recommendedName>
        <fullName evidence="2">DUF7159 domain-containing protein</fullName>
    </recommendedName>
</protein>
<dbReference type="Proteomes" id="UP000465866">
    <property type="component" value="Chromosome"/>
</dbReference>
<evidence type="ECO:0000313" key="4">
    <source>
        <dbReference type="Proteomes" id="UP000465866"/>
    </source>
</evidence>
<dbReference type="RefSeq" id="WP_163778817.1">
    <property type="nucleotide sequence ID" value="NZ_AP022569.1"/>
</dbReference>